<organism evidence="8 9">
    <name type="scientific">Megalops atlanticus</name>
    <name type="common">Tarpon</name>
    <name type="synonym">Clupea gigantea</name>
    <dbReference type="NCBI Taxonomy" id="7932"/>
    <lineage>
        <taxon>Eukaryota</taxon>
        <taxon>Metazoa</taxon>
        <taxon>Chordata</taxon>
        <taxon>Craniata</taxon>
        <taxon>Vertebrata</taxon>
        <taxon>Euteleostomi</taxon>
        <taxon>Actinopterygii</taxon>
        <taxon>Neopterygii</taxon>
        <taxon>Teleostei</taxon>
        <taxon>Elopiformes</taxon>
        <taxon>Megalopidae</taxon>
        <taxon>Megalops</taxon>
    </lineage>
</organism>
<dbReference type="PANTHER" id="PTHR24040:SF15">
    <property type="entry name" value="VITAMIN K-DEPENDENT PROTEIN S-LIKE"/>
    <property type="match status" value="1"/>
</dbReference>
<name>A0A9D3PXI1_MEGAT</name>
<comment type="caution">
    <text evidence="5">Lacks conserved residue(s) required for the propagation of feature annotation.</text>
</comment>
<evidence type="ECO:0000256" key="3">
    <source>
        <dbReference type="ARBA" id="ARBA00023157"/>
    </source>
</evidence>
<keyword evidence="4" id="KW-0325">Glycoprotein</keyword>
<feature type="disulfide bond" evidence="5">
    <location>
        <begin position="378"/>
        <end position="405"/>
    </location>
</feature>
<protein>
    <recommendedName>
        <fullName evidence="7">Laminin G domain-containing protein</fullName>
    </recommendedName>
</protein>
<dbReference type="EMBL" id="JAFDVH010000009">
    <property type="protein sequence ID" value="KAG7471033.1"/>
    <property type="molecule type" value="Genomic_DNA"/>
</dbReference>
<dbReference type="OrthoDB" id="6275838at2759"/>
<feature type="domain" description="Laminin G" evidence="7">
    <location>
        <begin position="45"/>
        <end position="221"/>
    </location>
</feature>
<keyword evidence="9" id="KW-1185">Reference proteome</keyword>
<comment type="caution">
    <text evidence="8">The sequence shown here is derived from an EMBL/GenBank/DDBJ whole genome shotgun (WGS) entry which is preliminary data.</text>
</comment>
<dbReference type="Pfam" id="PF00054">
    <property type="entry name" value="Laminin_G_1"/>
    <property type="match status" value="1"/>
</dbReference>
<dbReference type="InterPro" id="IPR051145">
    <property type="entry name" value="GAS-SHBG-PROS"/>
</dbReference>
<gene>
    <name evidence="8" type="ORF">MATL_G00120100</name>
</gene>
<dbReference type="InterPro" id="IPR001791">
    <property type="entry name" value="Laminin_G"/>
</dbReference>
<keyword evidence="2" id="KW-0964">Secreted</keyword>
<evidence type="ECO:0000256" key="1">
    <source>
        <dbReference type="ARBA" id="ARBA00004613"/>
    </source>
</evidence>
<dbReference type="Proteomes" id="UP001046870">
    <property type="component" value="Chromosome 9"/>
</dbReference>
<comment type="subcellular location">
    <subcellularLocation>
        <location evidence="1">Secreted</location>
    </subcellularLocation>
</comment>
<evidence type="ECO:0000256" key="2">
    <source>
        <dbReference type="ARBA" id="ARBA00022525"/>
    </source>
</evidence>
<keyword evidence="3 5" id="KW-1015">Disulfide bond</keyword>
<dbReference type="InterPro" id="IPR013320">
    <property type="entry name" value="ConA-like_dom_sf"/>
</dbReference>
<evidence type="ECO:0000256" key="4">
    <source>
        <dbReference type="ARBA" id="ARBA00023180"/>
    </source>
</evidence>
<evidence type="ECO:0000256" key="5">
    <source>
        <dbReference type="PROSITE-ProRule" id="PRU00122"/>
    </source>
</evidence>
<dbReference type="CDD" id="cd00110">
    <property type="entry name" value="LamG"/>
    <property type="match status" value="1"/>
</dbReference>
<evidence type="ECO:0000313" key="9">
    <source>
        <dbReference type="Proteomes" id="UP001046870"/>
    </source>
</evidence>
<dbReference type="AlphaFoldDB" id="A0A9D3PXI1"/>
<keyword evidence="6" id="KW-0732">Signal</keyword>
<reference evidence="8" key="1">
    <citation type="submission" date="2021-01" db="EMBL/GenBank/DDBJ databases">
        <authorList>
            <person name="Zahm M."/>
            <person name="Roques C."/>
            <person name="Cabau C."/>
            <person name="Klopp C."/>
            <person name="Donnadieu C."/>
            <person name="Jouanno E."/>
            <person name="Lampietro C."/>
            <person name="Louis A."/>
            <person name="Herpin A."/>
            <person name="Echchiki A."/>
            <person name="Berthelot C."/>
            <person name="Parey E."/>
            <person name="Roest-Crollius H."/>
            <person name="Braasch I."/>
            <person name="Postlethwait J."/>
            <person name="Bobe J."/>
            <person name="Montfort J."/>
            <person name="Bouchez O."/>
            <person name="Begum T."/>
            <person name="Mejri S."/>
            <person name="Adams A."/>
            <person name="Chen W.-J."/>
            <person name="Guiguen Y."/>
        </authorList>
    </citation>
    <scope>NUCLEOTIDE SEQUENCE</scope>
    <source>
        <strain evidence="8">YG-15Mar2019-1</strain>
        <tissue evidence="8">Brain</tissue>
    </source>
</reference>
<dbReference type="PROSITE" id="PS50025">
    <property type="entry name" value="LAM_G_DOMAIN"/>
    <property type="match status" value="2"/>
</dbReference>
<dbReference type="SUPFAM" id="SSF49899">
    <property type="entry name" value="Concanavalin A-like lectins/glucanases"/>
    <property type="match status" value="2"/>
</dbReference>
<dbReference type="Gene3D" id="2.60.120.200">
    <property type="match status" value="2"/>
</dbReference>
<feature type="signal peptide" evidence="6">
    <location>
        <begin position="1"/>
        <end position="22"/>
    </location>
</feature>
<proteinExistence type="predicted"/>
<dbReference type="SMART" id="SM00282">
    <property type="entry name" value="LamG"/>
    <property type="match status" value="2"/>
</dbReference>
<evidence type="ECO:0000256" key="6">
    <source>
        <dbReference type="SAM" id="SignalP"/>
    </source>
</evidence>
<dbReference type="GO" id="GO:0005576">
    <property type="term" value="C:extracellular region"/>
    <property type="evidence" value="ECO:0007669"/>
    <property type="project" value="UniProtKB-SubCell"/>
</dbReference>
<evidence type="ECO:0000313" key="8">
    <source>
        <dbReference type="EMBL" id="KAG7471033.1"/>
    </source>
</evidence>
<accession>A0A9D3PXI1</accession>
<evidence type="ECO:0000259" key="7">
    <source>
        <dbReference type="PROSITE" id="PS50025"/>
    </source>
</evidence>
<sequence length="415" mass="45443">MKAVARICVMLMLELCVRRIPGMPHEVKIGKDTPVCYSFDESKAPHLLYTGHSTVGSVPILEYKISELTSFDSEFELRTLDPEGVIFFGDIGSEFNWFLLAVKKRHLSVQTGHGNDRVIVSAGPVISDGEWKKIVVTKKEGGVSVSVNGDNIVTVQQSQESIHAEAGDGLLRIAIGACTPNSSITLALNPPLDGCMRNWDWVKQDSSVLHRLLQDSQSQRCWEHIVPGSFFPGKASVGFAPQVLWNATVEQEKEGWSLTVELAFRPVEDKGVLFAILDPHKNVSFSLSLDQPTKDLVLHLGGQVFGSRSAPPSLCSGESQFLQLQVREGEVVTMLGAEEVMRKLEDKDFQYLKSLWSQPGSMVYLGGLPEGASSFHGCLQAKVQGVDVDVDLAEVKHGDVHSHSCPPALDIRDGK</sequence>
<feature type="domain" description="Laminin G" evidence="7">
    <location>
        <begin position="233"/>
        <end position="405"/>
    </location>
</feature>
<feature type="chain" id="PRO_5039533474" description="Laminin G domain-containing protein" evidence="6">
    <location>
        <begin position="23"/>
        <end position="415"/>
    </location>
</feature>
<dbReference type="Pfam" id="PF02210">
    <property type="entry name" value="Laminin_G_2"/>
    <property type="match status" value="1"/>
</dbReference>
<dbReference type="PANTHER" id="PTHR24040">
    <property type="entry name" value="LAMININ G-LIKE DOMAIN-CONTAINING PROTEIN"/>
    <property type="match status" value="1"/>
</dbReference>